<evidence type="ECO:0000256" key="2">
    <source>
        <dbReference type="ARBA" id="ARBA00009261"/>
    </source>
</evidence>
<feature type="transmembrane region" description="Helical" evidence="8">
    <location>
        <begin position="6"/>
        <end position="33"/>
    </location>
</feature>
<dbReference type="PROSITE" id="PS00873">
    <property type="entry name" value="NA_ALANINE_SYMP"/>
    <property type="match status" value="1"/>
</dbReference>
<dbReference type="PANTHER" id="PTHR30330">
    <property type="entry name" value="AGSS FAMILY TRANSPORTER, SODIUM-ALANINE"/>
    <property type="match status" value="1"/>
</dbReference>
<dbReference type="GO" id="GO:0005886">
    <property type="term" value="C:plasma membrane"/>
    <property type="evidence" value="ECO:0007669"/>
    <property type="project" value="UniProtKB-SubCell"/>
</dbReference>
<feature type="transmembrane region" description="Helical" evidence="8">
    <location>
        <begin position="193"/>
        <end position="213"/>
    </location>
</feature>
<dbReference type="InterPro" id="IPR001463">
    <property type="entry name" value="Na/Ala_symport"/>
</dbReference>
<keyword evidence="7 8" id="KW-0472">Membrane</keyword>
<evidence type="ECO:0000256" key="4">
    <source>
        <dbReference type="ARBA" id="ARBA00022475"/>
    </source>
</evidence>
<feature type="transmembrane region" description="Helical" evidence="8">
    <location>
        <begin position="396"/>
        <end position="417"/>
    </location>
</feature>
<keyword evidence="5 8" id="KW-0812">Transmembrane</keyword>
<dbReference type="EMBL" id="NVVJ01000058">
    <property type="protein sequence ID" value="PCJ22539.1"/>
    <property type="molecule type" value="Genomic_DNA"/>
</dbReference>
<evidence type="ECO:0000256" key="1">
    <source>
        <dbReference type="ARBA" id="ARBA00004651"/>
    </source>
</evidence>
<comment type="caution">
    <text evidence="9">The sequence shown here is derived from an EMBL/GenBank/DDBJ whole genome shotgun (WGS) entry which is preliminary data.</text>
</comment>
<name>A0A2A5ATH3_9GAMM</name>
<keyword evidence="3 8" id="KW-0813">Transport</keyword>
<dbReference type="NCBIfam" id="TIGR00835">
    <property type="entry name" value="agcS"/>
    <property type="match status" value="1"/>
</dbReference>
<evidence type="ECO:0000256" key="8">
    <source>
        <dbReference type="RuleBase" id="RU363064"/>
    </source>
</evidence>
<evidence type="ECO:0000256" key="5">
    <source>
        <dbReference type="ARBA" id="ARBA00022692"/>
    </source>
</evidence>
<dbReference type="Gene3D" id="1.20.1740.10">
    <property type="entry name" value="Amino acid/polyamine transporter I"/>
    <property type="match status" value="1"/>
</dbReference>
<feature type="transmembrane region" description="Helical" evidence="8">
    <location>
        <begin position="251"/>
        <end position="276"/>
    </location>
</feature>
<organism evidence="9 10">
    <name type="scientific">SAR86 cluster bacterium</name>
    <dbReference type="NCBI Taxonomy" id="2030880"/>
    <lineage>
        <taxon>Bacteria</taxon>
        <taxon>Pseudomonadati</taxon>
        <taxon>Pseudomonadota</taxon>
        <taxon>Gammaproteobacteria</taxon>
        <taxon>SAR86 cluster</taxon>
    </lineage>
</organism>
<proteinExistence type="inferred from homology"/>
<keyword evidence="6 8" id="KW-1133">Transmembrane helix</keyword>
<comment type="subcellular location">
    <subcellularLocation>
        <location evidence="8">Cell inner membrane</location>
        <topology evidence="8">Multi-pass membrane protein</topology>
    </subcellularLocation>
    <subcellularLocation>
        <location evidence="1">Cell membrane</location>
        <topology evidence="1">Multi-pass membrane protein</topology>
    </subcellularLocation>
</comment>
<feature type="transmembrane region" description="Helical" evidence="8">
    <location>
        <begin position="70"/>
        <end position="94"/>
    </location>
</feature>
<reference evidence="10" key="1">
    <citation type="submission" date="2017-08" db="EMBL/GenBank/DDBJ databases">
        <title>A dynamic microbial community with high functional redundancy inhabits the cold, oxic subseafloor aquifer.</title>
        <authorList>
            <person name="Tully B.J."/>
            <person name="Wheat C.G."/>
            <person name="Glazer B.T."/>
            <person name="Huber J.A."/>
        </authorList>
    </citation>
    <scope>NUCLEOTIDE SEQUENCE [LARGE SCALE GENOMIC DNA]</scope>
</reference>
<feature type="transmembrane region" description="Helical" evidence="8">
    <location>
        <begin position="357"/>
        <end position="380"/>
    </location>
</feature>
<sequence length="466" mass="49964">MNQIEAAIAAYTSFMWGLPLVILLVGGGLFFTFHSGLKHFRYFGHSVALLKGKYNNPAEDVAGEISHYSALATALAGTMGLGNITGVAIAITVGGPGAVFWMWVTAIVGVSTKFYTASLAIMYRGLDDTGKLQGGPMYVIREGLDRKWMPLAWMFCIAGMVGVLPIFQINQLVQILREVVAIPAGMATAESHFNFDLAVGIIVALIICSVVVGKVKRVSVVAGKLVPIMVLFYFLITGALLLTHLTEIPAMFVLIFTDAFSGEAVSGGVIGAVILIGVQRGAFSNEAGIGTESLAHGAARTNEPTREGLVAMIGPIADTLVVCTFTAMALLVTGVWQGDATGITMTTQAYEQVFPGFGAYLLLIMAIVLSTTTMLTYWYYGSKCMGFLFGTAREKYYMWAYILLITVGAVVSLDLVINLLDGMYATMAIPTMISSLLLAPKVKKVATDYFSRLDAGEFDIFENESK</sequence>
<evidence type="ECO:0000313" key="9">
    <source>
        <dbReference type="EMBL" id="PCJ22539.1"/>
    </source>
</evidence>
<feature type="transmembrane region" description="Helical" evidence="8">
    <location>
        <begin position="225"/>
        <end position="245"/>
    </location>
</feature>
<gene>
    <name evidence="9" type="ORF">COA96_14215</name>
</gene>
<evidence type="ECO:0000256" key="6">
    <source>
        <dbReference type="ARBA" id="ARBA00022989"/>
    </source>
</evidence>
<keyword evidence="8" id="KW-0769">Symport</keyword>
<protein>
    <submittedName>
        <fullName evidence="9">Sodium/alanine symporter</fullName>
    </submittedName>
</protein>
<dbReference type="AlphaFoldDB" id="A0A2A5ATH3"/>
<dbReference type="Proteomes" id="UP000218327">
    <property type="component" value="Unassembled WGS sequence"/>
</dbReference>
<keyword evidence="8" id="KW-0997">Cell inner membrane</keyword>
<evidence type="ECO:0000313" key="10">
    <source>
        <dbReference type="Proteomes" id="UP000218327"/>
    </source>
</evidence>
<accession>A0A2A5ATH3</accession>
<keyword evidence="4" id="KW-1003">Cell membrane</keyword>
<feature type="transmembrane region" description="Helical" evidence="8">
    <location>
        <begin position="309"/>
        <end position="337"/>
    </location>
</feature>
<evidence type="ECO:0000256" key="7">
    <source>
        <dbReference type="ARBA" id="ARBA00023136"/>
    </source>
</evidence>
<evidence type="ECO:0000256" key="3">
    <source>
        <dbReference type="ARBA" id="ARBA00022448"/>
    </source>
</evidence>
<dbReference type="Pfam" id="PF01235">
    <property type="entry name" value="Na_Ala_symp"/>
    <property type="match status" value="1"/>
</dbReference>
<feature type="transmembrane region" description="Helical" evidence="8">
    <location>
        <begin position="100"/>
        <end position="123"/>
    </location>
</feature>
<comment type="similarity">
    <text evidence="2 8">Belongs to the alanine or glycine:cation symporter (AGCS) (TC 2.A.25) family.</text>
</comment>
<dbReference type="PRINTS" id="PR00175">
    <property type="entry name" value="NAALASMPORT"/>
</dbReference>
<dbReference type="GO" id="GO:0005283">
    <property type="term" value="F:amino acid:sodium symporter activity"/>
    <property type="evidence" value="ECO:0007669"/>
    <property type="project" value="InterPro"/>
</dbReference>
<dbReference type="PANTHER" id="PTHR30330:SF3">
    <property type="entry name" value="TRANSCRIPTIONAL REGULATOR, LRP FAMILY"/>
    <property type="match status" value="1"/>
</dbReference>
<feature type="transmembrane region" description="Helical" evidence="8">
    <location>
        <begin position="151"/>
        <end position="173"/>
    </location>
</feature>